<protein>
    <submittedName>
        <fullName evidence="2">Cysteine-rich receptor-like protein kinase 2</fullName>
    </submittedName>
</protein>
<gene>
    <name evidence="2" type="ORF">F511_29353</name>
</gene>
<dbReference type="Proteomes" id="UP000250235">
    <property type="component" value="Unassembled WGS sequence"/>
</dbReference>
<keyword evidence="3" id="KW-1185">Reference proteome</keyword>
<feature type="compositionally biased region" description="Low complexity" evidence="1">
    <location>
        <begin position="197"/>
        <end position="206"/>
    </location>
</feature>
<sequence>MASSLFKNAIQIYFDSVFGMADEGMVKMFKTIESSGLLGFLGCSYAIYEAALLEFFPNASVRDDKVVSTVQGKEMKFEFRLLNDILAKTVKVKAGSFDAVTHERFMMMSAIHGGVKEVQDQQAALSNDMMEFRVQAKENFNTLTVKLSELVAYINRGGDAKKGEMSSSRGPPPPDDQNRPDGGSRSQPQRKRGGGSQSSSRQRGFRYWLGGD</sequence>
<evidence type="ECO:0000313" key="2">
    <source>
        <dbReference type="EMBL" id="KZV22937.1"/>
    </source>
</evidence>
<reference evidence="2 3" key="1">
    <citation type="journal article" date="2015" name="Proc. Natl. Acad. Sci. U.S.A.">
        <title>The resurrection genome of Boea hygrometrica: A blueprint for survival of dehydration.</title>
        <authorList>
            <person name="Xiao L."/>
            <person name="Yang G."/>
            <person name="Zhang L."/>
            <person name="Yang X."/>
            <person name="Zhao S."/>
            <person name="Ji Z."/>
            <person name="Zhou Q."/>
            <person name="Hu M."/>
            <person name="Wang Y."/>
            <person name="Chen M."/>
            <person name="Xu Y."/>
            <person name="Jin H."/>
            <person name="Xiao X."/>
            <person name="Hu G."/>
            <person name="Bao F."/>
            <person name="Hu Y."/>
            <person name="Wan P."/>
            <person name="Li L."/>
            <person name="Deng X."/>
            <person name="Kuang T."/>
            <person name="Xiang C."/>
            <person name="Zhu J.K."/>
            <person name="Oliver M.J."/>
            <person name="He Y."/>
        </authorList>
    </citation>
    <scope>NUCLEOTIDE SEQUENCE [LARGE SCALE GENOMIC DNA]</scope>
    <source>
        <strain evidence="3">cv. XS01</strain>
    </source>
</reference>
<evidence type="ECO:0000256" key="1">
    <source>
        <dbReference type="SAM" id="MobiDB-lite"/>
    </source>
</evidence>
<evidence type="ECO:0000313" key="3">
    <source>
        <dbReference type="Proteomes" id="UP000250235"/>
    </source>
</evidence>
<accession>A0A2Z7AUC0</accession>
<dbReference type="AlphaFoldDB" id="A0A2Z7AUC0"/>
<dbReference type="OrthoDB" id="1839301at2759"/>
<organism evidence="2 3">
    <name type="scientific">Dorcoceras hygrometricum</name>
    <dbReference type="NCBI Taxonomy" id="472368"/>
    <lineage>
        <taxon>Eukaryota</taxon>
        <taxon>Viridiplantae</taxon>
        <taxon>Streptophyta</taxon>
        <taxon>Embryophyta</taxon>
        <taxon>Tracheophyta</taxon>
        <taxon>Spermatophyta</taxon>
        <taxon>Magnoliopsida</taxon>
        <taxon>eudicotyledons</taxon>
        <taxon>Gunneridae</taxon>
        <taxon>Pentapetalae</taxon>
        <taxon>asterids</taxon>
        <taxon>lamiids</taxon>
        <taxon>Lamiales</taxon>
        <taxon>Gesneriaceae</taxon>
        <taxon>Didymocarpoideae</taxon>
        <taxon>Trichosporeae</taxon>
        <taxon>Loxocarpinae</taxon>
        <taxon>Dorcoceras</taxon>
    </lineage>
</organism>
<dbReference type="EMBL" id="KV013995">
    <property type="protein sequence ID" value="KZV22937.1"/>
    <property type="molecule type" value="Genomic_DNA"/>
</dbReference>
<dbReference type="GO" id="GO:0016301">
    <property type="term" value="F:kinase activity"/>
    <property type="evidence" value="ECO:0007669"/>
    <property type="project" value="UniProtKB-KW"/>
</dbReference>
<keyword evidence="2" id="KW-0675">Receptor</keyword>
<keyword evidence="2" id="KW-0808">Transferase</keyword>
<proteinExistence type="predicted"/>
<name>A0A2Z7AUC0_9LAMI</name>
<feature type="region of interest" description="Disordered" evidence="1">
    <location>
        <begin position="158"/>
        <end position="212"/>
    </location>
</feature>
<keyword evidence="2" id="KW-0418">Kinase</keyword>